<evidence type="ECO:0000313" key="4">
    <source>
        <dbReference type="EMBL" id="CAK9272393.1"/>
    </source>
</evidence>
<dbReference type="InterPro" id="IPR012340">
    <property type="entry name" value="NA-bd_OB-fold"/>
</dbReference>
<evidence type="ECO:0000256" key="3">
    <source>
        <dbReference type="SAM" id="MobiDB-lite"/>
    </source>
</evidence>
<proteinExistence type="predicted"/>
<evidence type="ECO:0000256" key="2">
    <source>
        <dbReference type="PROSITE-ProRule" id="PRU00252"/>
    </source>
</evidence>
<dbReference type="EMBL" id="OZ020099">
    <property type="protein sequence ID" value="CAK9272393.1"/>
    <property type="molecule type" value="Genomic_DNA"/>
</dbReference>
<evidence type="ECO:0000313" key="5">
    <source>
        <dbReference type="Proteomes" id="UP001497444"/>
    </source>
</evidence>
<keyword evidence="1 2" id="KW-0238">DNA-binding</keyword>
<dbReference type="InterPro" id="IPR000424">
    <property type="entry name" value="Primosome_PriB/ssb"/>
</dbReference>
<dbReference type="CDD" id="cd04496">
    <property type="entry name" value="SSB_OBF"/>
    <property type="match status" value="1"/>
</dbReference>
<sequence>MVSSASLRLLSRCLSERLRPLPGAATAWGFRSASPICQHYFSSTHDFFSDDGSPPPSSCGLCPPESEKPQGFVDNAAVGTQSSLLFDFRLPDISQAKPESSTSYDSRLPQISDLPSNSSIINGAPMAKLEAHADRVVYGTVFSPRGVYKAILLGEVGQSPIQKILKSGRAVTIFSVATGGMHNNRRPLEGESPEEYAQRGYAQWHRVAVYEERMGQLAMRHIKQGTQVYLEGNIETRVYNEPVQGAVKRIREIAIRQNGRLLFMDQISSSSSSSSSSSPSSAVAPTIVQESSSVAAPLPTTISQNSSFAATSTIYDKAFVAENASNGRESASS</sequence>
<dbReference type="Gene3D" id="2.40.50.140">
    <property type="entry name" value="Nucleic acid-binding proteins"/>
    <property type="match status" value="1"/>
</dbReference>
<dbReference type="NCBIfam" id="TIGR00621">
    <property type="entry name" value="ssb"/>
    <property type="match status" value="1"/>
</dbReference>
<dbReference type="SUPFAM" id="SSF50249">
    <property type="entry name" value="Nucleic acid-binding proteins"/>
    <property type="match status" value="1"/>
</dbReference>
<organism evidence="4 5">
    <name type="scientific">Sphagnum jensenii</name>
    <dbReference type="NCBI Taxonomy" id="128206"/>
    <lineage>
        <taxon>Eukaryota</taxon>
        <taxon>Viridiplantae</taxon>
        <taxon>Streptophyta</taxon>
        <taxon>Embryophyta</taxon>
        <taxon>Bryophyta</taxon>
        <taxon>Sphagnophytina</taxon>
        <taxon>Sphagnopsida</taxon>
        <taxon>Sphagnales</taxon>
        <taxon>Sphagnaceae</taxon>
        <taxon>Sphagnum</taxon>
    </lineage>
</organism>
<dbReference type="Proteomes" id="UP001497444">
    <property type="component" value="Chromosome 4"/>
</dbReference>
<feature type="region of interest" description="Disordered" evidence="3">
    <location>
        <begin position="268"/>
        <end position="296"/>
    </location>
</feature>
<gene>
    <name evidence="4" type="ORF">CSSPJE1EN1_LOCUS17871</name>
</gene>
<dbReference type="Pfam" id="PF00436">
    <property type="entry name" value="SSB"/>
    <property type="match status" value="1"/>
</dbReference>
<feature type="compositionally biased region" description="Low complexity" evidence="3">
    <location>
        <begin position="268"/>
        <end position="281"/>
    </location>
</feature>
<evidence type="ECO:0008006" key="6">
    <source>
        <dbReference type="Google" id="ProtNLM"/>
    </source>
</evidence>
<evidence type="ECO:0000256" key="1">
    <source>
        <dbReference type="ARBA" id="ARBA00023125"/>
    </source>
</evidence>
<dbReference type="PROSITE" id="PS50935">
    <property type="entry name" value="SSB"/>
    <property type="match status" value="1"/>
</dbReference>
<dbReference type="InterPro" id="IPR011344">
    <property type="entry name" value="ssDNA-bd"/>
</dbReference>
<dbReference type="PANTHER" id="PTHR10302">
    <property type="entry name" value="SINGLE-STRANDED DNA-BINDING PROTEIN"/>
    <property type="match status" value="1"/>
</dbReference>
<accession>A0ABP0WZU9</accession>
<protein>
    <recommendedName>
        <fullName evidence="6">Single-stranded DNA-binding protein</fullName>
    </recommendedName>
</protein>
<keyword evidence="5" id="KW-1185">Reference proteome</keyword>
<reference evidence="4" key="1">
    <citation type="submission" date="2024-02" db="EMBL/GenBank/DDBJ databases">
        <authorList>
            <consortium name="ELIXIR-Norway"/>
            <consortium name="Elixir Norway"/>
        </authorList>
    </citation>
    <scope>NUCLEOTIDE SEQUENCE</scope>
</reference>
<dbReference type="PANTHER" id="PTHR10302:SF16">
    <property type="entry name" value="NUCLEIC ACID-BINDING, OB-FOLD-LIKE PROTEIN"/>
    <property type="match status" value="1"/>
</dbReference>
<name>A0ABP0WZU9_9BRYO</name>